<evidence type="ECO:0000313" key="9">
    <source>
        <dbReference type="EMBL" id="KAA5825131.1"/>
    </source>
</evidence>
<keyword evidence="3 7" id="KW-1134">Transmembrane beta strand</keyword>
<evidence type="ECO:0000256" key="7">
    <source>
        <dbReference type="PROSITE-ProRule" id="PRU01360"/>
    </source>
</evidence>
<name>A0A5M7BCM8_9FLAO</name>
<dbReference type="Gene3D" id="2.170.130.10">
    <property type="entry name" value="TonB-dependent receptor, plug domain"/>
    <property type="match status" value="1"/>
</dbReference>
<keyword evidence="2 7" id="KW-0813">Transport</keyword>
<dbReference type="Proteomes" id="UP000315145">
    <property type="component" value="Unassembled WGS sequence"/>
</dbReference>
<comment type="subcellular location">
    <subcellularLocation>
        <location evidence="1 7">Cell outer membrane</location>
        <topology evidence="1 7">Multi-pass membrane protein</topology>
    </subcellularLocation>
</comment>
<gene>
    <name evidence="9" type="ORF">F2B50_08015</name>
    <name evidence="10" type="ORF">FPF71_08015</name>
</gene>
<dbReference type="GO" id="GO:0009279">
    <property type="term" value="C:cell outer membrane"/>
    <property type="evidence" value="ECO:0007669"/>
    <property type="project" value="UniProtKB-SubCell"/>
</dbReference>
<dbReference type="InterPro" id="IPR008969">
    <property type="entry name" value="CarboxyPept-like_regulatory"/>
</dbReference>
<evidence type="ECO:0000256" key="5">
    <source>
        <dbReference type="ARBA" id="ARBA00023136"/>
    </source>
</evidence>
<evidence type="ECO:0000259" key="8">
    <source>
        <dbReference type="Pfam" id="PF07715"/>
    </source>
</evidence>
<keyword evidence="4 7" id="KW-0812">Transmembrane</keyword>
<dbReference type="InterPro" id="IPR012910">
    <property type="entry name" value="Plug_dom"/>
</dbReference>
<dbReference type="InterPro" id="IPR036942">
    <property type="entry name" value="Beta-barrel_TonB_sf"/>
</dbReference>
<reference evidence="9 12" key="1">
    <citation type="journal article" date="2015" name="Int. J. Syst. Evol. Microbiol.">
        <title>Algibacter amylolyticus sp. nov., isolated from intertidal sediment.</title>
        <authorList>
            <person name="Zhang D.C."/>
            <person name="Wu J."/>
            <person name="Neuner K."/>
            <person name="Yao J."/>
            <person name="Margesin R."/>
        </authorList>
    </citation>
    <scope>NUCLEOTIDE SEQUENCE [LARGE SCALE GENOMIC DNA]</scope>
    <source>
        <strain evidence="9 12">RU-4-M-4</strain>
    </source>
</reference>
<reference evidence="10 11" key="2">
    <citation type="submission" date="2019-07" db="EMBL/GenBank/DDBJ databases">
        <title>Algibacter marinivivus sp. nov., isolated from the surface of a marine red alga.</title>
        <authorList>
            <person name="Zhong X."/>
            <person name="Xu W."/>
            <person name="Zhang Y."/>
            <person name="Zhang Q."/>
            <person name="Du Z."/>
        </authorList>
    </citation>
    <scope>NUCLEOTIDE SEQUENCE [LARGE SCALE GENOMIC DNA]</scope>
    <source>
        <strain evidence="10 11">RU-4-M-4</strain>
    </source>
</reference>
<dbReference type="EMBL" id="VWRS01000004">
    <property type="protein sequence ID" value="KAA5825131.1"/>
    <property type="molecule type" value="Genomic_DNA"/>
</dbReference>
<dbReference type="EMBL" id="VMBF01000004">
    <property type="protein sequence ID" value="TSJ77625.1"/>
    <property type="molecule type" value="Genomic_DNA"/>
</dbReference>
<evidence type="ECO:0000313" key="10">
    <source>
        <dbReference type="EMBL" id="TSJ77625.1"/>
    </source>
</evidence>
<evidence type="ECO:0000256" key="4">
    <source>
        <dbReference type="ARBA" id="ARBA00022692"/>
    </source>
</evidence>
<feature type="domain" description="TonB-dependent receptor plug" evidence="8">
    <location>
        <begin position="138"/>
        <end position="243"/>
    </location>
</feature>
<dbReference type="Proteomes" id="UP000322315">
    <property type="component" value="Unassembled WGS sequence"/>
</dbReference>
<organism evidence="9 12">
    <name type="scientific">Algibacter amylolyticus</name>
    <dbReference type="NCBI Taxonomy" id="1608400"/>
    <lineage>
        <taxon>Bacteria</taxon>
        <taxon>Pseudomonadati</taxon>
        <taxon>Bacteroidota</taxon>
        <taxon>Flavobacteriia</taxon>
        <taxon>Flavobacteriales</taxon>
        <taxon>Flavobacteriaceae</taxon>
        <taxon>Algibacter</taxon>
    </lineage>
</organism>
<dbReference type="OrthoDB" id="9768177at2"/>
<dbReference type="InterPro" id="IPR023996">
    <property type="entry name" value="TonB-dep_OMP_SusC/RagA"/>
</dbReference>
<evidence type="ECO:0000256" key="2">
    <source>
        <dbReference type="ARBA" id="ARBA00022448"/>
    </source>
</evidence>
<dbReference type="SUPFAM" id="SSF49464">
    <property type="entry name" value="Carboxypeptidase regulatory domain-like"/>
    <property type="match status" value="1"/>
</dbReference>
<dbReference type="Gene3D" id="2.40.170.20">
    <property type="entry name" value="TonB-dependent receptor, beta-barrel domain"/>
    <property type="match status" value="1"/>
</dbReference>
<dbReference type="SUPFAM" id="SSF56935">
    <property type="entry name" value="Porins"/>
    <property type="match status" value="1"/>
</dbReference>
<comment type="caution">
    <text evidence="9">The sequence shown here is derived from an EMBL/GenBank/DDBJ whole genome shotgun (WGS) entry which is preliminary data.</text>
</comment>
<comment type="similarity">
    <text evidence="7">Belongs to the TonB-dependent receptor family.</text>
</comment>
<keyword evidence="11" id="KW-1185">Reference proteome</keyword>
<accession>A0A5M7BCM8</accession>
<keyword evidence="5 7" id="KW-0472">Membrane</keyword>
<dbReference type="NCBIfam" id="TIGR04056">
    <property type="entry name" value="OMP_RagA_SusC"/>
    <property type="match status" value="1"/>
</dbReference>
<evidence type="ECO:0000256" key="6">
    <source>
        <dbReference type="ARBA" id="ARBA00023237"/>
    </source>
</evidence>
<protein>
    <submittedName>
        <fullName evidence="9">SusC/RagA family TonB-linked outer membrane protein</fullName>
    </submittedName>
</protein>
<evidence type="ECO:0000313" key="12">
    <source>
        <dbReference type="Proteomes" id="UP000322315"/>
    </source>
</evidence>
<proteinExistence type="inferred from homology"/>
<dbReference type="AlphaFoldDB" id="A0A5M7BCM8"/>
<dbReference type="InterPro" id="IPR039426">
    <property type="entry name" value="TonB-dep_rcpt-like"/>
</dbReference>
<evidence type="ECO:0000313" key="11">
    <source>
        <dbReference type="Proteomes" id="UP000315145"/>
    </source>
</evidence>
<reference evidence="9" key="3">
    <citation type="submission" date="2019-09" db="EMBL/GenBank/DDBJ databases">
        <authorList>
            <person name="Zhang D.-C."/>
        </authorList>
    </citation>
    <scope>NUCLEOTIDE SEQUENCE</scope>
    <source>
        <strain evidence="9">RU-4-M-4</strain>
    </source>
</reference>
<evidence type="ECO:0000256" key="1">
    <source>
        <dbReference type="ARBA" id="ARBA00004571"/>
    </source>
</evidence>
<dbReference type="PROSITE" id="PS52016">
    <property type="entry name" value="TONB_DEPENDENT_REC_3"/>
    <property type="match status" value="1"/>
</dbReference>
<dbReference type="Pfam" id="PF07715">
    <property type="entry name" value="Plug"/>
    <property type="match status" value="1"/>
</dbReference>
<dbReference type="InterPro" id="IPR037066">
    <property type="entry name" value="Plug_dom_sf"/>
</dbReference>
<sequence>MVIMSYTIEKKIMNITKLKYFLLSFFMLLFMKSFGQDDKNKESINIDAIIVSEMDAPIEGALISLGKGMVKTHTDSNGHFTLQAKSDNILLISAVGYEDRTILLKTETINDKIVLIEQPYFSGFAYEIMLPAGGKTSQRELTGAISTIKGETLESYPDAVFQNALQGRLMGLVTQMTTNGLGDNTPNLFVRGLGRENNNGALTLVDGIERPLEYLSAEEIESIEVIKDVSAKILYGPRAANGVVLVTTKRGRNNTQIIRGSLEYGVSATTRIPKYLNSADYATLYNEARANDGFSAFYSAADIEGYRQSIGENDLLYPDVNHIDYFLEDSAPFKNANFEFSGGTDDSQYAIFINYLGLEGIEKVGEKVVKDRFSLRGNLDVQITPKLKGHLDVNGVIDNRNWGKLGENQVFSKINTERPNEFPFVITDPNLSPEVVGLGVEVLPPLGGSFLNPNSLYGDKIYGGLQDSQVFFGQTNFGLDWDASGITEGLEISTTVNFDNFQFSNSGQIQNPIRYASQRFIDAGGQDDLVYYKLNQREITDNRQGGGDDIRRSIGWRSNVKYKMDLRKNNKLAFDLSYFYFLNQDKGRLQDIETSNTYFKTSFSHKDKFYVDLSYALMGSNKFTGNKKYMLSHSVSAAWVLSEEQFLADWENLNYLKFKTGYGVMGYDNATSFYLYDTRYSRNGSISFGERNTGGGNLRTGFDNFGNRDLLWETANEFNIGLEGSAFKNTLRFEVNYFNQVRDRIIVDNPTSIFNTINGGLNVPQNLGKVVNNGFEASVDWTKIVGDLNLNIGANALFSKNEVKANNTVFDPTTNVNTIGNPSDAIIGYVSNGLFKTQQEVDNAPFQALGPYGVGNVSYKDLNNDGVVNEQDQTVIGNNFPRTTLGITLNANYKGFGLSILGVSELGVNFIKSNDYFRNSGEGKYSVLANDRFHPVNNPNGTEPILTTLSPLNDTRGSTFWLDSASFFRLKNVELSYSLSKDLWTVKNMKFFLRGANLFVLSNIKDLDPEVSDSGVNNYPLFRTITGGVTLGF</sequence>
<keyword evidence="6 7" id="KW-0998">Cell outer membrane</keyword>
<evidence type="ECO:0000256" key="3">
    <source>
        <dbReference type="ARBA" id="ARBA00022452"/>
    </source>
</evidence>